<dbReference type="PANTHER" id="PTHR32182:SF22">
    <property type="entry name" value="ATP-DEPENDENT ENDONUCLEASE, OLD FAMILY-RELATED"/>
    <property type="match status" value="1"/>
</dbReference>
<gene>
    <name evidence="2" type="ORF">BJP51_12590</name>
</gene>
<dbReference type="GO" id="GO:0006302">
    <property type="term" value="P:double-strand break repair"/>
    <property type="evidence" value="ECO:0007669"/>
    <property type="project" value="TreeGrafter"/>
</dbReference>
<dbReference type="PANTHER" id="PTHR32182">
    <property type="entry name" value="DNA REPLICATION AND REPAIR PROTEIN RECF"/>
    <property type="match status" value="1"/>
</dbReference>
<protein>
    <recommendedName>
        <fullName evidence="1">Endonuclease GajA/Old nuclease/RecF-like AAA domain-containing protein</fullName>
    </recommendedName>
</protein>
<dbReference type="Gene3D" id="3.40.50.300">
    <property type="entry name" value="P-loop containing nucleotide triphosphate hydrolases"/>
    <property type="match status" value="2"/>
</dbReference>
<dbReference type="Pfam" id="PF13175">
    <property type="entry name" value="AAA_15"/>
    <property type="match status" value="1"/>
</dbReference>
<dbReference type="EMBL" id="MKQP01000014">
    <property type="protein sequence ID" value="OMD33194.1"/>
    <property type="molecule type" value="Genomic_DNA"/>
</dbReference>
<evidence type="ECO:0000313" key="3">
    <source>
        <dbReference type="Proteomes" id="UP000187465"/>
    </source>
</evidence>
<organism evidence="2 3">
    <name type="scientific">Paenibacillus odorifer</name>
    <dbReference type="NCBI Taxonomy" id="189426"/>
    <lineage>
        <taxon>Bacteria</taxon>
        <taxon>Bacillati</taxon>
        <taxon>Bacillota</taxon>
        <taxon>Bacilli</taxon>
        <taxon>Bacillales</taxon>
        <taxon>Paenibacillaceae</taxon>
        <taxon>Paenibacillus</taxon>
    </lineage>
</organism>
<dbReference type="InterPro" id="IPR041685">
    <property type="entry name" value="AAA_GajA/Old/RecF-like"/>
</dbReference>
<proteinExistence type="predicted"/>
<name>A0A1R0XDQ0_9BACL</name>
<comment type="caution">
    <text evidence="2">The sequence shown here is derived from an EMBL/GenBank/DDBJ whole genome shotgun (WGS) entry which is preliminary data.</text>
</comment>
<dbReference type="GO" id="GO:0000731">
    <property type="term" value="P:DNA synthesis involved in DNA repair"/>
    <property type="evidence" value="ECO:0007669"/>
    <property type="project" value="TreeGrafter"/>
</dbReference>
<feature type="domain" description="Endonuclease GajA/Old nuclease/RecF-like AAA" evidence="1">
    <location>
        <begin position="1"/>
        <end position="58"/>
    </location>
</feature>
<dbReference type="InterPro" id="IPR027417">
    <property type="entry name" value="P-loop_NTPase"/>
</dbReference>
<dbReference type="RefSeq" id="WP_036689551.1">
    <property type="nucleotide sequence ID" value="NZ_MKQP01000014.1"/>
</dbReference>
<dbReference type="Proteomes" id="UP000187465">
    <property type="component" value="Unassembled WGS sequence"/>
</dbReference>
<evidence type="ECO:0000259" key="1">
    <source>
        <dbReference type="Pfam" id="PF13175"/>
    </source>
</evidence>
<reference evidence="2 3" key="1">
    <citation type="submission" date="2016-10" db="EMBL/GenBank/DDBJ databases">
        <title>Paenibacillus species isolates.</title>
        <authorList>
            <person name="Beno S.M."/>
        </authorList>
    </citation>
    <scope>NUCLEOTIDE SEQUENCE [LARGE SCALE GENOMIC DNA]</scope>
    <source>
        <strain evidence="2 3">FSL H7-0604</strain>
    </source>
</reference>
<accession>A0A1R0XDQ0</accession>
<dbReference type="SUPFAM" id="SSF52540">
    <property type="entry name" value="P-loop containing nucleoside triphosphate hydrolases"/>
    <property type="match status" value="1"/>
</dbReference>
<sequence>MKLNRIYVEEYKLLKKFTIDFHESTNSQYRASCRFLIGQNGSGKSALLEVISLIFTRIMQDESPGFRFKIDYSIMLSSRETKISVWNLEGPLTYSVDGIKQDMQTNPFSDRQEYHPTKILAQSTGPNNMLDDVLLQTPEDALISDVFDYISDPQHEVEDAAGLDRLLSKIERLHEDPRYLFINGETALYVIITLCVFSEISNDPELNRIFCRKRKKLFDLVGNFTPVSFSLSGNDGKIASRFGKESGSIEREFMKLVYSEQESGTLALYDFVSRTLTQHNGEIKRVFPKSSTHHYRRNAVFRLEQDPNYVHFNYFHKNISKETTPLSFLSSLIYAKRMGLLEHSELAFKLKGSDVIFTSENLSDGEYLWLAHLGILLLMSCEDNILLLLDEPDVHLNEAWNVNFINYLNEFISLEDTAASHEVVIATHSSMILTDVDPKQLYQFKLILDNGQPRSEIKSTRISTFGANLGEISKQIFGTGGIIGSYAEELIDEAFRLADEENNYDKLKQLQDMLGPGYHYFRVSNRLLELEEKD</sequence>
<evidence type="ECO:0000313" key="2">
    <source>
        <dbReference type="EMBL" id="OMD33194.1"/>
    </source>
</evidence>
<dbReference type="AlphaFoldDB" id="A0A1R0XDQ0"/>